<dbReference type="Pfam" id="PF00400">
    <property type="entry name" value="WD40"/>
    <property type="match status" value="3"/>
</dbReference>
<dbReference type="InterPro" id="IPR036909">
    <property type="entry name" value="Cyt_c-like_dom_sf"/>
</dbReference>
<keyword evidence="4" id="KW-0732">Signal</keyword>
<dbReference type="Proteomes" id="UP001430306">
    <property type="component" value="Unassembled WGS sequence"/>
</dbReference>
<accession>A0ABS8NNN5</accession>
<sequence>MMMNRIWIALTAFTLVMSTVPAHAVDYVTDIVPLLEKYCIGCHSADDAQGGFAMDSHEALLRGGDSGLAITAGVASSSRLYSLASGAMEPVMPPDDMEGMTPDELEVLAEWIQDGAKGPDGEMPTKRKLQTPQIAPKSSARLPITAIAQSSDGRYQAHAKFGSVELLDRESGLSRIIETETGKINSLCFDSSGERLVIATGLTGGYGQAIVYSVTQGQRLLELLEHDDVLYAAEFSPDGKIIATAGYDHRILLWDADSGELLRELNGHNGAIYDLAFSPDGKHLVSACADETAKVWEVASGDRLDTLSQPEGEVFCVDFTPDNQFILAGSADNRLRVWRFISKENAEINPLIETRFVDESPIQRMAFTPDGGRLVLLCESGNVKVLRTRDWTVVGTTRPFESVATDLVVHPDGTQVSASLMSGHIEQRKLTTRRSSPVVIRSEISPVYLDLGDPISLKEVDLEFNDQIASVPRGAEITGSIDAKQQEDRYQFEANEGEVWMIAAQRTAGDLDPKIRILDEAGLPLVRTRLQAIRDTYFTFRGKDSNQTGDFRLFNWQEIGLNQYLYSNGEVTRTWRHPRGPDSGFDMYPGSGNRHTYFGTTHTTHALGEPAYIVRELSPGESPEPNGLPVFHVDWENDDDPGRTLGSGSQLRFVAPRDGRFTVCVSDTRGHHGDDYQYKLQIRPAAPSFTASIGKINASIPAGAGRKLDLNIKRLDGFRGPVTFDIGGLPPGWHSNFPVTIEPDQTSAEAVLFVPEGLAKPAQALERTITASANILRRRVERVAGKINGLTIGDTPRVTPMIQPIDRDVPRNEDWTLRVPRGKTVSARIILRRGKDAKGNIDQSEIRFGKEGSGHNAAHGVYVDNIGLSGLLVLPNENEREFFVTADPVAALGKRSFFLVAERDGGVASFPITIEVTDSGTLTADAK</sequence>
<feature type="repeat" description="WD" evidence="3">
    <location>
        <begin position="265"/>
        <end position="306"/>
    </location>
</feature>
<organism evidence="6 7">
    <name type="scientific">Rhodopirellula halodulae</name>
    <dbReference type="NCBI Taxonomy" id="2894198"/>
    <lineage>
        <taxon>Bacteria</taxon>
        <taxon>Pseudomonadati</taxon>
        <taxon>Planctomycetota</taxon>
        <taxon>Planctomycetia</taxon>
        <taxon>Pirellulales</taxon>
        <taxon>Pirellulaceae</taxon>
        <taxon>Rhodopirellula</taxon>
    </lineage>
</organism>
<dbReference type="Gene3D" id="2.130.10.10">
    <property type="entry name" value="YVTN repeat-like/Quinoprotein amine dehydrogenase"/>
    <property type="match status" value="3"/>
</dbReference>
<evidence type="ECO:0000256" key="3">
    <source>
        <dbReference type="PROSITE-ProRule" id="PRU00221"/>
    </source>
</evidence>
<keyword evidence="7" id="KW-1185">Reference proteome</keyword>
<dbReference type="PROSITE" id="PS50082">
    <property type="entry name" value="WD_REPEATS_2"/>
    <property type="match status" value="3"/>
</dbReference>
<gene>
    <name evidence="6" type="ORF">LOC71_19895</name>
</gene>
<protein>
    <recommendedName>
        <fullName evidence="5">Cytochrome C Planctomycete-type domain-containing protein</fullName>
    </recommendedName>
</protein>
<feature type="domain" description="Cytochrome C Planctomycete-type" evidence="5">
    <location>
        <begin position="39"/>
        <end position="96"/>
    </location>
</feature>
<dbReference type="SUPFAM" id="SSF46626">
    <property type="entry name" value="Cytochrome c"/>
    <property type="match status" value="1"/>
</dbReference>
<dbReference type="PROSITE" id="PS50294">
    <property type="entry name" value="WD_REPEATS_REGION"/>
    <property type="match status" value="3"/>
</dbReference>
<reference evidence="6" key="1">
    <citation type="submission" date="2021-11" db="EMBL/GenBank/DDBJ databases">
        <title>Genome sequence.</title>
        <authorList>
            <person name="Sun Q."/>
        </authorList>
    </citation>
    <scope>NUCLEOTIDE SEQUENCE</scope>
    <source>
        <strain evidence="6">JC740</strain>
    </source>
</reference>
<dbReference type="PANTHER" id="PTHR19848:SF8">
    <property type="entry name" value="F-BOX AND WD REPEAT DOMAIN CONTAINING 7"/>
    <property type="match status" value="1"/>
</dbReference>
<dbReference type="EMBL" id="JAJKFW010000056">
    <property type="protein sequence ID" value="MCC9644542.1"/>
    <property type="molecule type" value="Genomic_DNA"/>
</dbReference>
<feature type="repeat" description="WD" evidence="3">
    <location>
        <begin position="223"/>
        <end position="264"/>
    </location>
</feature>
<dbReference type="Pfam" id="PF07635">
    <property type="entry name" value="PSCyt1"/>
    <property type="match status" value="1"/>
</dbReference>
<keyword evidence="2" id="KW-0677">Repeat</keyword>
<dbReference type="InterPro" id="IPR015943">
    <property type="entry name" value="WD40/YVTN_repeat-like_dom_sf"/>
</dbReference>
<dbReference type="InterPro" id="IPR011429">
    <property type="entry name" value="Cyt_c_Planctomycete-type"/>
</dbReference>
<keyword evidence="1 3" id="KW-0853">WD repeat</keyword>
<dbReference type="SUPFAM" id="SSF50978">
    <property type="entry name" value="WD40 repeat-like"/>
    <property type="match status" value="1"/>
</dbReference>
<feature type="chain" id="PRO_5047134682" description="Cytochrome C Planctomycete-type domain-containing protein" evidence="4">
    <location>
        <begin position="25"/>
        <end position="927"/>
    </location>
</feature>
<dbReference type="PROSITE" id="PS00678">
    <property type="entry name" value="WD_REPEATS_1"/>
    <property type="match status" value="2"/>
</dbReference>
<dbReference type="InterPro" id="IPR019775">
    <property type="entry name" value="WD40_repeat_CS"/>
</dbReference>
<feature type="repeat" description="WD" evidence="3">
    <location>
        <begin position="307"/>
        <end position="348"/>
    </location>
</feature>
<evidence type="ECO:0000256" key="4">
    <source>
        <dbReference type="SAM" id="SignalP"/>
    </source>
</evidence>
<dbReference type="CDD" id="cd00200">
    <property type="entry name" value="WD40"/>
    <property type="match status" value="1"/>
</dbReference>
<dbReference type="InterPro" id="IPR036322">
    <property type="entry name" value="WD40_repeat_dom_sf"/>
</dbReference>
<evidence type="ECO:0000259" key="5">
    <source>
        <dbReference type="Pfam" id="PF07635"/>
    </source>
</evidence>
<name>A0ABS8NNN5_9BACT</name>
<dbReference type="InterPro" id="IPR001680">
    <property type="entry name" value="WD40_rpt"/>
</dbReference>
<evidence type="ECO:0000313" key="7">
    <source>
        <dbReference type="Proteomes" id="UP001430306"/>
    </source>
</evidence>
<dbReference type="PANTHER" id="PTHR19848">
    <property type="entry name" value="WD40 REPEAT PROTEIN"/>
    <property type="match status" value="1"/>
</dbReference>
<evidence type="ECO:0000313" key="6">
    <source>
        <dbReference type="EMBL" id="MCC9644542.1"/>
    </source>
</evidence>
<evidence type="ECO:0000256" key="2">
    <source>
        <dbReference type="ARBA" id="ARBA00022737"/>
    </source>
</evidence>
<feature type="signal peptide" evidence="4">
    <location>
        <begin position="1"/>
        <end position="24"/>
    </location>
</feature>
<dbReference type="RefSeq" id="WP_230276263.1">
    <property type="nucleotide sequence ID" value="NZ_JAJKFW010000056.1"/>
</dbReference>
<comment type="caution">
    <text evidence="6">The sequence shown here is derived from an EMBL/GenBank/DDBJ whole genome shotgun (WGS) entry which is preliminary data.</text>
</comment>
<proteinExistence type="predicted"/>
<evidence type="ECO:0000256" key="1">
    <source>
        <dbReference type="ARBA" id="ARBA00022574"/>
    </source>
</evidence>
<dbReference type="SMART" id="SM00320">
    <property type="entry name" value="WD40"/>
    <property type="match status" value="5"/>
</dbReference>